<dbReference type="GO" id="GO:0008658">
    <property type="term" value="F:penicillin binding"/>
    <property type="evidence" value="ECO:0007669"/>
    <property type="project" value="InterPro"/>
</dbReference>
<sequence length="598" mass="64487">MSAGADLVRVLGDGAETALARRAERRERAREEKRRARADRAEWRLLVVSLFFLVGFGVLGGRMALLAVAEPKEPRLETAASRVVATERAAITDRNGRLLAANLPTWAIYAHPHETALAGVDADEAARRLGAVLPEIGEETFRARFAPGRKFVWIKRPATPDERQAVHDLGIPGIYFGRRETRIYPAGRIGAHILGGVTVGAEGVDHAELVGLAGVERRLDKELRDPARAGRPMPLSIDLVAQTALTDVMGAAMTEFSAIAASAVLMDARNGEVLAMVSLPDFDPNNRPDTRDPRVAKVRPMMNRAAEGVYEFGSTFKLFTAAQAIDSGLYTPESMIDTKGPLRVGKFKINDFHRMPPRMTLRDVIVESSNVGTSNIALAIGAEAQKAFLRKIGMLDPTSIEIAEARLGQPLYPARWSQLSTMTISFGHGLAATQLHLAAAYASLLNGGLRVHPTLRRGAPAPTEADRVISASTSRSLREILRAVVAEEKGTANFAEVPGFEVGGKTGTADKPARGGYDESKTLSTFAAAFPMSSPKYVLVVTLDEASTFRYGRTWRTAGWTAAPTAALAVERLAPILHMRPIPAPETVVAGDVGKVRF</sequence>
<keyword evidence="2" id="KW-0121">Carboxypeptidase</keyword>
<dbReference type="PANTHER" id="PTHR30627:SF1">
    <property type="entry name" value="PEPTIDOGLYCAN D,D-TRANSPEPTIDASE FTSI"/>
    <property type="match status" value="1"/>
</dbReference>
<dbReference type="Pfam" id="PF00905">
    <property type="entry name" value="Transpeptidase"/>
    <property type="match status" value="1"/>
</dbReference>
<dbReference type="SUPFAM" id="SSF56601">
    <property type="entry name" value="beta-lactamase/transpeptidase-like"/>
    <property type="match status" value="1"/>
</dbReference>
<protein>
    <submittedName>
        <fullName evidence="8">Penicillin-binding protein 2</fullName>
    </submittedName>
</protein>
<comment type="subcellular location">
    <subcellularLocation>
        <location evidence="1">Membrane</location>
    </subcellularLocation>
</comment>
<reference evidence="8 9" key="1">
    <citation type="submission" date="2020-02" db="EMBL/GenBank/DDBJ databases">
        <title>complete genome sequence of Rhodobacteraceae bacterium.</title>
        <authorList>
            <person name="Park J."/>
            <person name="Kim Y.-S."/>
            <person name="Kim K.-H."/>
        </authorList>
    </citation>
    <scope>NUCLEOTIDE SEQUENCE [LARGE SCALE GENOMIC DNA]</scope>
    <source>
        <strain evidence="8 9">RR4-56</strain>
    </source>
</reference>
<feature type="domain" description="Penicillin-binding protein dimerisation" evidence="7">
    <location>
        <begin position="86"/>
        <end position="224"/>
    </location>
</feature>
<evidence type="ECO:0000313" key="9">
    <source>
        <dbReference type="Proteomes" id="UP000503336"/>
    </source>
</evidence>
<gene>
    <name evidence="8" type="ORF">G5B40_20640</name>
</gene>
<evidence type="ECO:0000259" key="7">
    <source>
        <dbReference type="Pfam" id="PF03717"/>
    </source>
</evidence>
<dbReference type="EMBL" id="CP049056">
    <property type="protein sequence ID" value="QIE57647.1"/>
    <property type="molecule type" value="Genomic_DNA"/>
</dbReference>
<dbReference type="Proteomes" id="UP000503336">
    <property type="component" value="Chromosome"/>
</dbReference>
<accession>A0A7M3T6L6</accession>
<name>A0A7M3T6L6_9RHOB</name>
<keyword evidence="2" id="KW-0645">Protease</keyword>
<dbReference type="InterPro" id="IPR036138">
    <property type="entry name" value="PBP_dimer_sf"/>
</dbReference>
<dbReference type="Gene3D" id="3.40.710.10">
    <property type="entry name" value="DD-peptidase/beta-lactamase superfamily"/>
    <property type="match status" value="1"/>
</dbReference>
<dbReference type="InterPro" id="IPR050515">
    <property type="entry name" value="Beta-lactam/transpept"/>
</dbReference>
<dbReference type="Gene3D" id="3.30.450.330">
    <property type="match status" value="1"/>
</dbReference>
<dbReference type="GO" id="GO:0071555">
    <property type="term" value="P:cell wall organization"/>
    <property type="evidence" value="ECO:0007669"/>
    <property type="project" value="TreeGrafter"/>
</dbReference>
<keyword evidence="9" id="KW-1185">Reference proteome</keyword>
<dbReference type="InterPro" id="IPR012338">
    <property type="entry name" value="Beta-lactam/transpept-like"/>
</dbReference>
<dbReference type="RefSeq" id="WP_165102951.1">
    <property type="nucleotide sequence ID" value="NZ_CP049056.1"/>
</dbReference>
<evidence type="ECO:0000256" key="3">
    <source>
        <dbReference type="ARBA" id="ARBA00023136"/>
    </source>
</evidence>
<organism evidence="8 9">
    <name type="scientific">Pikeienuella piscinae</name>
    <dbReference type="NCBI Taxonomy" id="2748098"/>
    <lineage>
        <taxon>Bacteria</taxon>
        <taxon>Pseudomonadati</taxon>
        <taxon>Pseudomonadota</taxon>
        <taxon>Alphaproteobacteria</taxon>
        <taxon>Rhodobacterales</taxon>
        <taxon>Paracoccaceae</taxon>
        <taxon>Pikeienuella</taxon>
    </lineage>
</organism>
<dbReference type="AlphaFoldDB" id="A0A7M3T6L6"/>
<proteinExistence type="predicted"/>
<keyword evidence="4" id="KW-0175">Coiled coil</keyword>
<evidence type="ECO:0000256" key="2">
    <source>
        <dbReference type="ARBA" id="ARBA00022645"/>
    </source>
</evidence>
<evidence type="ECO:0000313" key="8">
    <source>
        <dbReference type="EMBL" id="QIE57647.1"/>
    </source>
</evidence>
<dbReference type="InterPro" id="IPR005311">
    <property type="entry name" value="PBP_dimer"/>
</dbReference>
<evidence type="ECO:0000256" key="5">
    <source>
        <dbReference type="SAM" id="Phobius"/>
    </source>
</evidence>
<dbReference type="GO" id="GO:0004180">
    <property type="term" value="F:carboxypeptidase activity"/>
    <property type="evidence" value="ECO:0007669"/>
    <property type="project" value="UniProtKB-KW"/>
</dbReference>
<evidence type="ECO:0000256" key="4">
    <source>
        <dbReference type="SAM" id="Coils"/>
    </source>
</evidence>
<keyword evidence="5" id="KW-1133">Transmembrane helix</keyword>
<dbReference type="InterPro" id="IPR001460">
    <property type="entry name" value="PCN-bd_Tpept"/>
</dbReference>
<dbReference type="KEGG" id="hdh:G5B40_20640"/>
<feature type="transmembrane region" description="Helical" evidence="5">
    <location>
        <begin position="43"/>
        <end position="65"/>
    </location>
</feature>
<keyword evidence="3 5" id="KW-0472">Membrane</keyword>
<keyword evidence="5" id="KW-0812">Transmembrane</keyword>
<feature type="domain" description="Penicillin-binding protein transpeptidase" evidence="6">
    <location>
        <begin position="262"/>
        <end position="547"/>
    </location>
</feature>
<keyword evidence="2" id="KW-0378">Hydrolase</keyword>
<feature type="coiled-coil region" evidence="4">
    <location>
        <begin position="19"/>
        <end position="46"/>
    </location>
</feature>
<dbReference type="SUPFAM" id="SSF56519">
    <property type="entry name" value="Penicillin binding protein dimerisation domain"/>
    <property type="match status" value="1"/>
</dbReference>
<dbReference type="Gene3D" id="3.90.1310.10">
    <property type="entry name" value="Penicillin-binding protein 2a (Domain 2)"/>
    <property type="match status" value="1"/>
</dbReference>
<dbReference type="GO" id="GO:0005886">
    <property type="term" value="C:plasma membrane"/>
    <property type="evidence" value="ECO:0007669"/>
    <property type="project" value="TreeGrafter"/>
</dbReference>
<dbReference type="PANTHER" id="PTHR30627">
    <property type="entry name" value="PEPTIDOGLYCAN D,D-TRANSPEPTIDASE"/>
    <property type="match status" value="1"/>
</dbReference>
<dbReference type="Pfam" id="PF03717">
    <property type="entry name" value="PBP_dimer"/>
    <property type="match status" value="1"/>
</dbReference>
<evidence type="ECO:0000256" key="1">
    <source>
        <dbReference type="ARBA" id="ARBA00004370"/>
    </source>
</evidence>
<evidence type="ECO:0000259" key="6">
    <source>
        <dbReference type="Pfam" id="PF00905"/>
    </source>
</evidence>